<dbReference type="PANTHER" id="PTHR13966:SF19">
    <property type="entry name" value="NUCLEASE EXOG, MITOCHONDRIAL"/>
    <property type="match status" value="1"/>
</dbReference>
<comment type="caution">
    <text evidence="8">The sequence shown here is derived from an EMBL/GenBank/DDBJ whole genome shotgun (WGS) entry which is preliminary data.</text>
</comment>
<keyword evidence="9" id="KW-1185">Reference proteome</keyword>
<keyword evidence="3" id="KW-0378">Hydrolase</keyword>
<feature type="chain" id="PRO_5043911324" description="DNA/RNA non-specific endonuclease/pyrophosphatase/phosphodiesterase domain-containing protein" evidence="6">
    <location>
        <begin position="20"/>
        <end position="411"/>
    </location>
</feature>
<evidence type="ECO:0000256" key="5">
    <source>
        <dbReference type="PIRSR" id="PIRSR640255-2"/>
    </source>
</evidence>
<comment type="similarity">
    <text evidence="1">Belongs to the DNA/RNA non-specific endonuclease family.</text>
</comment>
<feature type="binding site" evidence="5">
    <location>
        <position position="269"/>
    </location>
    <ligand>
        <name>Mg(2+)</name>
        <dbReference type="ChEBI" id="CHEBI:18420"/>
        <note>catalytic</note>
    </ligand>
</feature>
<keyword evidence="6" id="KW-0732">Signal</keyword>
<reference evidence="8 9" key="1">
    <citation type="journal article" date="2023" name="Insect Mol. Biol.">
        <title>Genome sequencing provides insights into the evolution of gene families encoding plant cell wall-degrading enzymes in longhorned beetles.</title>
        <authorList>
            <person name="Shin N.R."/>
            <person name="Okamura Y."/>
            <person name="Kirsch R."/>
            <person name="Pauchet Y."/>
        </authorList>
    </citation>
    <scope>NUCLEOTIDE SEQUENCE [LARGE SCALE GENOMIC DNA]</scope>
    <source>
        <strain evidence="8">EAD_L_NR</strain>
    </source>
</reference>
<evidence type="ECO:0000256" key="2">
    <source>
        <dbReference type="ARBA" id="ARBA00022722"/>
    </source>
</evidence>
<dbReference type="GO" id="GO:0005634">
    <property type="term" value="C:nucleus"/>
    <property type="evidence" value="ECO:0007669"/>
    <property type="project" value="TreeGrafter"/>
</dbReference>
<feature type="active site" description="Proton acceptor" evidence="4">
    <location>
        <position position="239"/>
    </location>
</feature>
<evidence type="ECO:0000256" key="6">
    <source>
        <dbReference type="SAM" id="SignalP"/>
    </source>
</evidence>
<dbReference type="GO" id="GO:0006309">
    <property type="term" value="P:apoptotic DNA fragmentation"/>
    <property type="evidence" value="ECO:0007669"/>
    <property type="project" value="TreeGrafter"/>
</dbReference>
<dbReference type="FunFam" id="3.40.570.10:FF:000007">
    <property type="entry name" value="Alkaline nuclease"/>
    <property type="match status" value="1"/>
</dbReference>
<feature type="domain" description="DNA/RNA non-specific endonuclease/pyrophosphatase/phosphodiesterase" evidence="7">
    <location>
        <begin position="150"/>
        <end position="394"/>
    </location>
</feature>
<dbReference type="InterPro" id="IPR040255">
    <property type="entry name" value="Non-specific_endonuclease"/>
</dbReference>
<gene>
    <name evidence="8" type="ORF">NQ315_008614</name>
</gene>
<dbReference type="InterPro" id="IPR044929">
    <property type="entry name" value="DNA/RNA_non-sp_Endonuclease_sf"/>
</dbReference>
<dbReference type="EMBL" id="JANEYG010000008">
    <property type="protein sequence ID" value="KAJ8921977.1"/>
    <property type="molecule type" value="Genomic_DNA"/>
</dbReference>
<dbReference type="PANTHER" id="PTHR13966">
    <property type="entry name" value="ENDONUCLEASE RELATED"/>
    <property type="match status" value="1"/>
</dbReference>
<keyword evidence="2" id="KW-0540">Nuclease</keyword>
<dbReference type="GO" id="GO:0003676">
    <property type="term" value="F:nucleic acid binding"/>
    <property type="evidence" value="ECO:0007669"/>
    <property type="project" value="InterPro"/>
</dbReference>
<dbReference type="SUPFAM" id="SSF54060">
    <property type="entry name" value="His-Me finger endonucleases"/>
    <property type="match status" value="1"/>
</dbReference>
<evidence type="ECO:0000256" key="1">
    <source>
        <dbReference type="ARBA" id="ARBA00010052"/>
    </source>
</evidence>
<protein>
    <recommendedName>
        <fullName evidence="7">DNA/RNA non-specific endonuclease/pyrophosphatase/phosphodiesterase domain-containing protein</fullName>
    </recommendedName>
</protein>
<dbReference type="AlphaFoldDB" id="A0AAV8W5S3"/>
<keyword evidence="3" id="KW-0255">Endonuclease</keyword>
<keyword evidence="5" id="KW-0479">Metal-binding</keyword>
<organism evidence="8 9">
    <name type="scientific">Exocentrus adspersus</name>
    <dbReference type="NCBI Taxonomy" id="1586481"/>
    <lineage>
        <taxon>Eukaryota</taxon>
        <taxon>Metazoa</taxon>
        <taxon>Ecdysozoa</taxon>
        <taxon>Arthropoda</taxon>
        <taxon>Hexapoda</taxon>
        <taxon>Insecta</taxon>
        <taxon>Pterygota</taxon>
        <taxon>Neoptera</taxon>
        <taxon>Endopterygota</taxon>
        <taxon>Coleoptera</taxon>
        <taxon>Polyphaga</taxon>
        <taxon>Cucujiformia</taxon>
        <taxon>Chrysomeloidea</taxon>
        <taxon>Cerambycidae</taxon>
        <taxon>Lamiinae</taxon>
        <taxon>Acanthocinini</taxon>
        <taxon>Exocentrus</taxon>
    </lineage>
</organism>
<dbReference type="InterPro" id="IPR044925">
    <property type="entry name" value="His-Me_finger_sf"/>
</dbReference>
<dbReference type="Gene3D" id="3.40.570.10">
    <property type="entry name" value="Extracellular Endonuclease, subunit A"/>
    <property type="match status" value="1"/>
</dbReference>
<evidence type="ECO:0000256" key="4">
    <source>
        <dbReference type="PIRSR" id="PIRSR640255-1"/>
    </source>
</evidence>
<accession>A0AAV8W5S3</accession>
<dbReference type="GO" id="GO:0004521">
    <property type="term" value="F:RNA endonuclease activity"/>
    <property type="evidence" value="ECO:0007669"/>
    <property type="project" value="TreeGrafter"/>
</dbReference>
<evidence type="ECO:0000313" key="8">
    <source>
        <dbReference type="EMBL" id="KAJ8921977.1"/>
    </source>
</evidence>
<dbReference type="Pfam" id="PF01223">
    <property type="entry name" value="Endonuclease_NS"/>
    <property type="match status" value="1"/>
</dbReference>
<dbReference type="GO" id="GO:0005743">
    <property type="term" value="C:mitochondrial inner membrane"/>
    <property type="evidence" value="ECO:0007669"/>
    <property type="project" value="TreeGrafter"/>
</dbReference>
<dbReference type="Proteomes" id="UP001159042">
    <property type="component" value="Unassembled WGS sequence"/>
</dbReference>
<evidence type="ECO:0000256" key="3">
    <source>
        <dbReference type="ARBA" id="ARBA00022759"/>
    </source>
</evidence>
<feature type="signal peptide" evidence="6">
    <location>
        <begin position="1"/>
        <end position="19"/>
    </location>
</feature>
<sequence>MSLLLITHLVLLISFSVTCFKIPSNSKAASGCDVHINQLPANTPLLLSPATKDLIHPDYGTSIISLQKGDTIELDCPGSGNIQAGGLVLVGLVTATCESGWDFNVGGASVNISTVLCSSRITSVARYTGKTCWSSGKEVEVGLQVSDGRWLDILTSCFDEVNRHVLYSRYLLTKLIGNQVTGGTSPSWSEGDFYNLGVRVNNIYPIATHRVTINRQVGLPDEDFKYVQASGHYYLAKGHLTARTDFMYNAQQMQTFHYINSAPQWQTFNGYNWYYFERNLRVYAANNFVDLEVYTGTYGISTLPHAATGQEVELYLYVDDNGNRAMPIPELFWKVAYDPVNKAGIAVLGLNNPYQVNVSRSVLCDDIADELTWITFDRSIVERGYMYACSVDDLRRFIPAIPQLDVQNILN</sequence>
<evidence type="ECO:0000259" key="7">
    <source>
        <dbReference type="SMART" id="SM00892"/>
    </source>
</evidence>
<dbReference type="GO" id="GO:0046872">
    <property type="term" value="F:metal ion binding"/>
    <property type="evidence" value="ECO:0007669"/>
    <property type="project" value="UniProtKB-KW"/>
</dbReference>
<name>A0AAV8W5S3_9CUCU</name>
<proteinExistence type="inferred from homology"/>
<dbReference type="GO" id="GO:0000014">
    <property type="term" value="F:single-stranded DNA endodeoxyribonuclease activity"/>
    <property type="evidence" value="ECO:0007669"/>
    <property type="project" value="TreeGrafter"/>
</dbReference>
<dbReference type="InterPro" id="IPR001604">
    <property type="entry name" value="Endo_G_ENPP1-like_dom"/>
</dbReference>
<evidence type="ECO:0000313" key="9">
    <source>
        <dbReference type="Proteomes" id="UP001159042"/>
    </source>
</evidence>
<dbReference type="SMART" id="SM00892">
    <property type="entry name" value="Endonuclease_NS"/>
    <property type="match status" value="1"/>
</dbReference>